<dbReference type="RefSeq" id="WP_377049296.1">
    <property type="nucleotide sequence ID" value="NZ_JBHLVZ010000003.1"/>
</dbReference>
<gene>
    <name evidence="1" type="ORF">ACFFIC_06185</name>
</gene>
<dbReference type="Proteomes" id="UP001589789">
    <property type="component" value="Unassembled WGS sequence"/>
</dbReference>
<dbReference type="SUPFAM" id="SSF46785">
    <property type="entry name" value="Winged helix' DNA-binding domain"/>
    <property type="match status" value="1"/>
</dbReference>
<evidence type="ECO:0000313" key="2">
    <source>
        <dbReference type="Proteomes" id="UP001589789"/>
    </source>
</evidence>
<organism evidence="1 2">
    <name type="scientific">Muricoccus vinaceus</name>
    <dbReference type="NCBI Taxonomy" id="424704"/>
    <lineage>
        <taxon>Bacteria</taxon>
        <taxon>Pseudomonadati</taxon>
        <taxon>Pseudomonadota</taxon>
        <taxon>Alphaproteobacteria</taxon>
        <taxon>Acetobacterales</taxon>
        <taxon>Roseomonadaceae</taxon>
        <taxon>Muricoccus</taxon>
    </lineage>
</organism>
<dbReference type="InterPro" id="IPR036388">
    <property type="entry name" value="WH-like_DNA-bd_sf"/>
</dbReference>
<accession>A0ABV6INH1</accession>
<name>A0ABV6INH1_9PROT</name>
<protein>
    <submittedName>
        <fullName evidence="1">Helix-turn-helix transcriptional regulator</fullName>
    </submittedName>
</protein>
<dbReference type="Gene3D" id="1.10.10.10">
    <property type="entry name" value="Winged helix-like DNA-binding domain superfamily/Winged helix DNA-binding domain"/>
    <property type="match status" value="1"/>
</dbReference>
<reference evidence="1 2" key="1">
    <citation type="submission" date="2024-09" db="EMBL/GenBank/DDBJ databases">
        <authorList>
            <person name="Sun Q."/>
            <person name="Mori K."/>
        </authorList>
    </citation>
    <scope>NUCLEOTIDE SEQUENCE [LARGE SCALE GENOMIC DNA]</scope>
    <source>
        <strain evidence="1 2">CCM 7468</strain>
    </source>
</reference>
<dbReference type="InterPro" id="IPR036390">
    <property type="entry name" value="WH_DNA-bd_sf"/>
</dbReference>
<evidence type="ECO:0000313" key="1">
    <source>
        <dbReference type="EMBL" id="MFC0385140.1"/>
    </source>
</evidence>
<sequence>MRADIAYTSAIRALTAAPMPAGKYRDARLALSILREHCTQDGLCEIGAPELAEELKVDSARISRILSALEEVGAIRRELTGRRKEIRLPVRA</sequence>
<proteinExistence type="predicted"/>
<comment type="caution">
    <text evidence="1">The sequence shown here is derived from an EMBL/GenBank/DDBJ whole genome shotgun (WGS) entry which is preliminary data.</text>
</comment>
<keyword evidence="2" id="KW-1185">Reference proteome</keyword>
<dbReference type="EMBL" id="JBHLVZ010000003">
    <property type="protein sequence ID" value="MFC0385140.1"/>
    <property type="molecule type" value="Genomic_DNA"/>
</dbReference>